<evidence type="ECO:0000313" key="5">
    <source>
        <dbReference type="Proteomes" id="UP000186819"/>
    </source>
</evidence>
<dbReference type="Pfam" id="PF00296">
    <property type="entry name" value="Bac_luciferase"/>
    <property type="match status" value="1"/>
</dbReference>
<organism evidence="4 5">
    <name type="scientific">Aromatoleum tolulyticum</name>
    <dbReference type="NCBI Taxonomy" id="34027"/>
    <lineage>
        <taxon>Bacteria</taxon>
        <taxon>Pseudomonadati</taxon>
        <taxon>Pseudomonadota</taxon>
        <taxon>Betaproteobacteria</taxon>
        <taxon>Rhodocyclales</taxon>
        <taxon>Rhodocyclaceae</taxon>
        <taxon>Aromatoleum</taxon>
    </lineage>
</organism>
<reference evidence="5" key="1">
    <citation type="submission" date="2017-01" db="EMBL/GenBank/DDBJ databases">
        <authorList>
            <person name="Varghese N."/>
            <person name="Submissions S."/>
        </authorList>
    </citation>
    <scope>NUCLEOTIDE SEQUENCE [LARGE SCALE GENOMIC DNA]</scope>
    <source>
        <strain evidence="5">ATCC 51758</strain>
    </source>
</reference>
<evidence type="ECO:0000256" key="2">
    <source>
        <dbReference type="ARBA" id="ARBA00023033"/>
    </source>
</evidence>
<dbReference type="Gene3D" id="3.20.20.30">
    <property type="entry name" value="Luciferase-like domain"/>
    <property type="match status" value="1"/>
</dbReference>
<sequence length="358" mass="39410">MRLGLLYSLGPDCSYHDALAQVAEADRLGFDSALFEEHHGALGAPEVAPLAAAAAAATRSIRVGPANRQLALDFPVNSAEDYALVDIVSRGRLIMGVSAGERAGEFAAAGVPWEQREARFREAVDLVRTVWSQSNVQYVGEHYVFPLHAKGERGWRREPGDRKFVDQWRRGQTEAEYLPVLPRPMQLPHPPLWVNATSRAVIEWAASRGYSLLVSSLETEDEVRTKVGWYDAALAKAGRDRCEVEVALARELFLATDGKVAREKALPGLRARIDAVRAEGREDQKDLAVIRGVGDEALLAGCALYGSHDEVLGRLLRLKGDVGINHLLCRMYLPGREHLDVIESIRVTASQLHTRLVA</sequence>
<protein>
    <submittedName>
        <fullName evidence="4">Flavin-dependent oxidoreductase, luciferase family (Includes alkanesulfonate monooxygenase SsuD and methylene tetrahydromethanopterin reductase)</fullName>
    </submittedName>
</protein>
<dbReference type="STRING" id="34027.SAMN05421829_12241"/>
<evidence type="ECO:0000259" key="3">
    <source>
        <dbReference type="Pfam" id="PF00296"/>
    </source>
</evidence>
<evidence type="ECO:0000313" key="4">
    <source>
        <dbReference type="EMBL" id="SIR59486.1"/>
    </source>
</evidence>
<dbReference type="EMBL" id="FTMD01000022">
    <property type="protein sequence ID" value="SIR59486.1"/>
    <property type="molecule type" value="Genomic_DNA"/>
</dbReference>
<keyword evidence="5" id="KW-1185">Reference proteome</keyword>
<dbReference type="SUPFAM" id="SSF51679">
    <property type="entry name" value="Bacterial luciferase-like"/>
    <property type="match status" value="1"/>
</dbReference>
<keyword evidence="1" id="KW-0560">Oxidoreductase</keyword>
<gene>
    <name evidence="4" type="ORF">SAMN05421829_12241</name>
</gene>
<feature type="domain" description="Luciferase-like" evidence="3">
    <location>
        <begin position="14"/>
        <end position="318"/>
    </location>
</feature>
<dbReference type="PANTHER" id="PTHR30137">
    <property type="entry name" value="LUCIFERASE-LIKE MONOOXYGENASE"/>
    <property type="match status" value="1"/>
</dbReference>
<dbReference type="GO" id="GO:0004497">
    <property type="term" value="F:monooxygenase activity"/>
    <property type="evidence" value="ECO:0007669"/>
    <property type="project" value="UniProtKB-KW"/>
</dbReference>
<dbReference type="GO" id="GO:0016705">
    <property type="term" value="F:oxidoreductase activity, acting on paired donors, with incorporation or reduction of molecular oxygen"/>
    <property type="evidence" value="ECO:0007669"/>
    <property type="project" value="InterPro"/>
</dbReference>
<dbReference type="OrthoDB" id="7055978at2"/>
<accession>A0A1N7C7E8</accession>
<dbReference type="InterPro" id="IPR050766">
    <property type="entry name" value="Bact_Lucif_Oxidored"/>
</dbReference>
<dbReference type="AlphaFoldDB" id="A0A1N7C7E8"/>
<keyword evidence="2 4" id="KW-0503">Monooxygenase</keyword>
<dbReference type="GO" id="GO:0005829">
    <property type="term" value="C:cytosol"/>
    <property type="evidence" value="ECO:0007669"/>
    <property type="project" value="TreeGrafter"/>
</dbReference>
<dbReference type="Proteomes" id="UP000186819">
    <property type="component" value="Unassembled WGS sequence"/>
</dbReference>
<dbReference type="RefSeq" id="WP_084205199.1">
    <property type="nucleotide sequence ID" value="NZ_FTMD01000022.1"/>
</dbReference>
<proteinExistence type="predicted"/>
<dbReference type="PANTHER" id="PTHR30137:SF8">
    <property type="entry name" value="BLR5498 PROTEIN"/>
    <property type="match status" value="1"/>
</dbReference>
<evidence type="ECO:0000256" key="1">
    <source>
        <dbReference type="ARBA" id="ARBA00023002"/>
    </source>
</evidence>
<name>A0A1N7C7E8_9RHOO</name>
<dbReference type="InterPro" id="IPR036661">
    <property type="entry name" value="Luciferase-like_sf"/>
</dbReference>
<dbReference type="InterPro" id="IPR011251">
    <property type="entry name" value="Luciferase-like_dom"/>
</dbReference>